<evidence type="ECO:0000259" key="2">
    <source>
        <dbReference type="Pfam" id="PF07670"/>
    </source>
</evidence>
<dbReference type="EMBL" id="BMFV01000001">
    <property type="protein sequence ID" value="GGH74427.1"/>
    <property type="molecule type" value="Genomic_DNA"/>
</dbReference>
<dbReference type="Proteomes" id="UP000656813">
    <property type="component" value="Unassembled WGS sequence"/>
</dbReference>
<reference evidence="3" key="1">
    <citation type="journal article" date="2014" name="Int. J. Syst. Evol. Microbiol.">
        <title>Complete genome sequence of Corynebacterium casei LMG S-19264T (=DSM 44701T), isolated from a smear-ripened cheese.</title>
        <authorList>
            <consortium name="US DOE Joint Genome Institute (JGI-PGF)"/>
            <person name="Walter F."/>
            <person name="Albersmeier A."/>
            <person name="Kalinowski J."/>
            <person name="Ruckert C."/>
        </authorList>
    </citation>
    <scope>NUCLEOTIDE SEQUENCE</scope>
    <source>
        <strain evidence="3">CGMCC 1.12777</strain>
    </source>
</reference>
<proteinExistence type="predicted"/>
<dbReference type="InterPro" id="IPR014226">
    <property type="entry name" value="Spore_IM_YlbJ"/>
</dbReference>
<dbReference type="AlphaFoldDB" id="A0A8J2ZRZ1"/>
<feature type="transmembrane region" description="Helical" evidence="1">
    <location>
        <begin position="291"/>
        <end position="311"/>
    </location>
</feature>
<feature type="transmembrane region" description="Helical" evidence="1">
    <location>
        <begin position="215"/>
        <end position="236"/>
    </location>
</feature>
<evidence type="ECO:0000256" key="1">
    <source>
        <dbReference type="SAM" id="Phobius"/>
    </source>
</evidence>
<feature type="domain" description="Nucleoside transporter/FeoB GTPase Gate" evidence="2">
    <location>
        <begin position="44"/>
        <end position="143"/>
    </location>
</feature>
<evidence type="ECO:0000313" key="4">
    <source>
        <dbReference type="Proteomes" id="UP000656813"/>
    </source>
</evidence>
<comment type="caution">
    <text evidence="3">The sequence shown here is derived from an EMBL/GenBank/DDBJ whole genome shotgun (WGS) entry which is preliminary data.</text>
</comment>
<accession>A0A8J2ZRZ1</accession>
<sequence length="411" mass="45219">MNRTRLKTYVLAAAALFIAGAIIAYPKISVEASLSGLKMWWNIVFPSLLPFFIISELLIGFGIVTFIGVLLEPIMRPIFKVPGVGGFVLVMGMASGFPAGAKISSRLYEEKQLTKTEAERLAAFTNFSNPLFLFGAIAVGFFGKPELGIVLALSHYIGNLLVGFCMRFYKGKERVENQEKTGFFLSPKLIIKAADRMHHERIKRKKPFGKMLGDAVQNSVTTLLMVGGFIILFSVLNKILDVVNATEIIASFFKMILYSLHMTPALGSALVPGLFEITVGSQSVSQVNAPLIQQVIMVVFVLGFGGFSIQAQVASILSEAKLSAKPFFIGRLLQGFFSAIAAVFLFHWFAIPSSEAIYNKSIAVFQPISNGIYHFDATTNEYLQWGSFITLFTLVTFILLKAISKNHTYSN</sequence>
<feature type="transmembrane region" description="Helical" evidence="1">
    <location>
        <begin position="121"/>
        <end position="142"/>
    </location>
</feature>
<feature type="transmembrane region" description="Helical" evidence="1">
    <location>
        <begin position="332"/>
        <end position="351"/>
    </location>
</feature>
<feature type="transmembrane region" description="Helical" evidence="1">
    <location>
        <begin position="382"/>
        <end position="403"/>
    </location>
</feature>
<feature type="transmembrane region" description="Helical" evidence="1">
    <location>
        <begin position="248"/>
        <end position="271"/>
    </location>
</feature>
<dbReference type="InterPro" id="IPR011642">
    <property type="entry name" value="Gate_dom"/>
</dbReference>
<dbReference type="Pfam" id="PF07670">
    <property type="entry name" value="Gate"/>
    <property type="match status" value="1"/>
</dbReference>
<keyword evidence="1" id="KW-0472">Membrane</keyword>
<keyword evidence="4" id="KW-1185">Reference proteome</keyword>
<keyword evidence="1" id="KW-0812">Transmembrane</keyword>
<reference evidence="3" key="2">
    <citation type="submission" date="2020-09" db="EMBL/GenBank/DDBJ databases">
        <authorList>
            <person name="Sun Q."/>
            <person name="Zhou Y."/>
        </authorList>
    </citation>
    <scope>NUCLEOTIDE SEQUENCE</scope>
    <source>
        <strain evidence="3">CGMCC 1.12777</strain>
    </source>
</reference>
<dbReference type="RefSeq" id="WP_188495264.1">
    <property type="nucleotide sequence ID" value="NZ_BMFV01000001.1"/>
</dbReference>
<feature type="transmembrane region" description="Helical" evidence="1">
    <location>
        <begin position="83"/>
        <end position="101"/>
    </location>
</feature>
<organism evidence="3 4">
    <name type="scientific">Pullulanibacillus pueri</name>
    <dbReference type="NCBI Taxonomy" id="1437324"/>
    <lineage>
        <taxon>Bacteria</taxon>
        <taxon>Bacillati</taxon>
        <taxon>Bacillota</taxon>
        <taxon>Bacilli</taxon>
        <taxon>Bacillales</taxon>
        <taxon>Sporolactobacillaceae</taxon>
        <taxon>Pullulanibacillus</taxon>
    </lineage>
</organism>
<protein>
    <submittedName>
        <fullName evidence="3">Sporulation integral membrane protein YlbJ</fullName>
    </submittedName>
</protein>
<dbReference type="NCBIfam" id="TIGR02871">
    <property type="entry name" value="spore_ylbJ"/>
    <property type="match status" value="1"/>
</dbReference>
<gene>
    <name evidence="3" type="primary">ylbJ</name>
    <name evidence="3" type="ORF">GCM10007096_02650</name>
</gene>
<evidence type="ECO:0000313" key="3">
    <source>
        <dbReference type="EMBL" id="GGH74427.1"/>
    </source>
</evidence>
<feature type="transmembrane region" description="Helical" evidence="1">
    <location>
        <begin position="48"/>
        <end position="71"/>
    </location>
</feature>
<keyword evidence="1" id="KW-1133">Transmembrane helix</keyword>
<feature type="transmembrane region" description="Helical" evidence="1">
    <location>
        <begin position="149"/>
        <end position="169"/>
    </location>
</feature>
<name>A0A8J2ZRZ1_9BACL</name>